<dbReference type="Proteomes" id="UP001558652">
    <property type="component" value="Unassembled WGS sequence"/>
</dbReference>
<dbReference type="EMBL" id="JBFDAA010000008">
    <property type="protein sequence ID" value="KAL1129515.1"/>
    <property type="molecule type" value="Genomic_DNA"/>
</dbReference>
<sequence>MCVCQISPPVRKDTLEPELALRTHTWDSRPEHVAAIQELQPIRGVSIHHGAKPDTLSGYSITPKNKAQPKVDATGKQKITCWHCHQASYQYHDCTGLYMFFRTQCGKQGESEGRCDKCRKGWRARVISVVTRTSPSERQASLATVRDRYSLLGAKGVIDSWPGDERPHLIVNVYGQTLLDLLDPDASHTLIGEEG</sequence>
<gene>
    <name evidence="1" type="ORF">AAG570_012460</name>
</gene>
<organism evidence="1 2">
    <name type="scientific">Ranatra chinensis</name>
    <dbReference type="NCBI Taxonomy" id="642074"/>
    <lineage>
        <taxon>Eukaryota</taxon>
        <taxon>Metazoa</taxon>
        <taxon>Ecdysozoa</taxon>
        <taxon>Arthropoda</taxon>
        <taxon>Hexapoda</taxon>
        <taxon>Insecta</taxon>
        <taxon>Pterygota</taxon>
        <taxon>Neoptera</taxon>
        <taxon>Paraneoptera</taxon>
        <taxon>Hemiptera</taxon>
        <taxon>Heteroptera</taxon>
        <taxon>Panheteroptera</taxon>
        <taxon>Nepomorpha</taxon>
        <taxon>Nepidae</taxon>
        <taxon>Ranatrinae</taxon>
        <taxon>Ranatra</taxon>
    </lineage>
</organism>
<accession>A0ABD0YDY9</accession>
<dbReference type="AlphaFoldDB" id="A0ABD0YDY9"/>
<evidence type="ECO:0000313" key="2">
    <source>
        <dbReference type="Proteomes" id="UP001558652"/>
    </source>
</evidence>
<protein>
    <recommendedName>
        <fullName evidence="3">Zinc-binding domain-containing protein</fullName>
    </recommendedName>
</protein>
<reference evidence="1 2" key="1">
    <citation type="submission" date="2024-07" db="EMBL/GenBank/DDBJ databases">
        <title>Chromosome-level genome assembly of the water stick insect Ranatra chinensis (Heteroptera: Nepidae).</title>
        <authorList>
            <person name="Liu X."/>
        </authorList>
    </citation>
    <scope>NUCLEOTIDE SEQUENCE [LARGE SCALE GENOMIC DNA]</scope>
    <source>
        <strain evidence="1">Cailab_2021Rc</strain>
        <tissue evidence="1">Muscle</tissue>
    </source>
</reference>
<name>A0ABD0YDY9_9HEMI</name>
<evidence type="ECO:0000313" key="1">
    <source>
        <dbReference type="EMBL" id="KAL1129515.1"/>
    </source>
</evidence>
<evidence type="ECO:0008006" key="3">
    <source>
        <dbReference type="Google" id="ProtNLM"/>
    </source>
</evidence>
<proteinExistence type="predicted"/>
<keyword evidence="2" id="KW-1185">Reference proteome</keyword>
<comment type="caution">
    <text evidence="1">The sequence shown here is derived from an EMBL/GenBank/DDBJ whole genome shotgun (WGS) entry which is preliminary data.</text>
</comment>